<protein>
    <recommendedName>
        <fullName evidence="1">Heterokaryon incompatibility domain-containing protein</fullName>
    </recommendedName>
</protein>
<comment type="caution">
    <text evidence="2">The sequence shown here is derived from an EMBL/GenBank/DDBJ whole genome shotgun (WGS) entry which is preliminary data.</text>
</comment>
<name>A0A9P8RMB2_9PEZI</name>
<sequence length="840" mass="94773">MFPDFAAESNRIFHGECNTCRERETTGSTVELQQSLCPFCCHLRVRHLLFCVKSIDHDDTHKQWAVEIRLGFLSELIDRAGAGCHLCGLVVSVINVSISLNNRADVEKPDTEILAAVLDLYSGNPDLSVRLLDKNGNRTPFYGDFRSTLEDSSTGVSEVTGFRSKVPYAGPVVRWENVKKLLHHCFCTSPLHSDCQKYPRGLEPPPRGFRLIDVDNMKLAQITTCVPFVALSYVWGKVSDDILKCTASNVKSLETDGSLRNSQIPVAISDAVDVCKRLGQRYLWADRLCIIQDDNNNIQDQLNVMGAIYSAADFVLTLVSGTSMNDRIPGMKAHRVPVVYERTVKVDGLVLETNLPNLEQTIQMSKWASRGWTYQENYLATRKLYMTSLQLIYQCSLGEVYEDLSLTYLSDEEFSDDEGFGDWDWSRPSAHPTINTFAGILPIIRRSSNNLREYISHISRYNTRSLTLLSDIHNAIQGIGTALYGKLGLFNHGLPLHDFDQALLWYPKPSSMKQEHPVDPPRLRISSSPNTILPSWSWSSIEGNIGHPILGNPDHFLGSVIHCAQILGNHTIKQIDYNDSERMRVEDPFQNPSARSWSPANKSFQIHMAIAVAEGCIELDNRLEPKFWTKSTFRNAEAGFVERWPTYAKFRAESSINGKCRGLDILRGLTIYPTMIAVQVQVASFGIGMHAEHTDSHNLYTVQCEKDLEIRNKAGQCIGMLMASPLLSAENSSLPDSEFEFIGVSLGAGPWSRYGFQCLGLDIHNTDMDLYRQIRGNLEKVKHLDITFWDLDENPLVPVPVMNVMLIERRGQARRRVSVGWILLTHWTRAERVFETIILE</sequence>
<evidence type="ECO:0000313" key="2">
    <source>
        <dbReference type="EMBL" id="KAH0556822.1"/>
    </source>
</evidence>
<proteinExistence type="predicted"/>
<dbReference type="InterPro" id="IPR010730">
    <property type="entry name" value="HET"/>
</dbReference>
<dbReference type="PANTHER" id="PTHR33112">
    <property type="entry name" value="DOMAIN PROTEIN, PUTATIVE-RELATED"/>
    <property type="match status" value="1"/>
</dbReference>
<reference evidence="2" key="1">
    <citation type="submission" date="2021-03" db="EMBL/GenBank/DDBJ databases">
        <title>Comparative genomics and phylogenomic investigation of the class Geoglossomycetes provide insights into ecological specialization and systematics.</title>
        <authorList>
            <person name="Melie T."/>
            <person name="Pirro S."/>
            <person name="Miller A.N."/>
            <person name="Quandt A."/>
        </authorList>
    </citation>
    <scope>NUCLEOTIDE SEQUENCE</scope>
    <source>
        <strain evidence="2">CAQ_001_2017</strain>
    </source>
</reference>
<gene>
    <name evidence="2" type="ORF">GP486_005390</name>
</gene>
<dbReference type="Pfam" id="PF06985">
    <property type="entry name" value="HET"/>
    <property type="match status" value="1"/>
</dbReference>
<keyword evidence="3" id="KW-1185">Reference proteome</keyword>
<feature type="domain" description="Heterokaryon incompatibility" evidence="1">
    <location>
        <begin position="228"/>
        <end position="376"/>
    </location>
</feature>
<organism evidence="2 3">
    <name type="scientific">Trichoglossum hirsutum</name>
    <dbReference type="NCBI Taxonomy" id="265104"/>
    <lineage>
        <taxon>Eukaryota</taxon>
        <taxon>Fungi</taxon>
        <taxon>Dikarya</taxon>
        <taxon>Ascomycota</taxon>
        <taxon>Pezizomycotina</taxon>
        <taxon>Geoglossomycetes</taxon>
        <taxon>Geoglossales</taxon>
        <taxon>Geoglossaceae</taxon>
        <taxon>Trichoglossum</taxon>
    </lineage>
</organism>
<dbReference type="PANTHER" id="PTHR33112:SF16">
    <property type="entry name" value="HETEROKARYON INCOMPATIBILITY DOMAIN-CONTAINING PROTEIN"/>
    <property type="match status" value="1"/>
</dbReference>
<evidence type="ECO:0000313" key="3">
    <source>
        <dbReference type="Proteomes" id="UP000750711"/>
    </source>
</evidence>
<dbReference type="AlphaFoldDB" id="A0A9P8RMB2"/>
<dbReference type="EMBL" id="JAGHQM010001001">
    <property type="protein sequence ID" value="KAH0556822.1"/>
    <property type="molecule type" value="Genomic_DNA"/>
</dbReference>
<accession>A0A9P8RMB2</accession>
<dbReference type="Proteomes" id="UP000750711">
    <property type="component" value="Unassembled WGS sequence"/>
</dbReference>
<evidence type="ECO:0000259" key="1">
    <source>
        <dbReference type="Pfam" id="PF06985"/>
    </source>
</evidence>